<dbReference type="OrthoDB" id="1194100at2759"/>
<evidence type="ECO:0000313" key="4">
    <source>
        <dbReference type="Proteomes" id="UP000321947"/>
    </source>
</evidence>
<evidence type="ECO:0000313" key="2">
    <source>
        <dbReference type="EMBL" id="TYK18979.1"/>
    </source>
</evidence>
<dbReference type="InterPro" id="IPR043128">
    <property type="entry name" value="Rev_trsase/Diguanyl_cyclase"/>
</dbReference>
<sequence>MEEHRDHLQKVFQKLQENQLYVKREKCSFAQERINFLGHVIECGRIGMEEGKIAAIRDWTVPKSVSELRSFLGLANYYRRFVEGFSK</sequence>
<gene>
    <name evidence="2" type="ORF">E5676_scaffold418G00740</name>
    <name evidence="1" type="ORF">E6C27_scaffold284G00050</name>
</gene>
<evidence type="ECO:0000313" key="3">
    <source>
        <dbReference type="Proteomes" id="UP000321393"/>
    </source>
</evidence>
<dbReference type="EMBL" id="SSTE01014201">
    <property type="protein sequence ID" value="KAA0046217.1"/>
    <property type="molecule type" value="Genomic_DNA"/>
</dbReference>
<proteinExistence type="predicted"/>
<organism evidence="1 3">
    <name type="scientific">Cucumis melo var. makuwa</name>
    <name type="common">Oriental melon</name>
    <dbReference type="NCBI Taxonomy" id="1194695"/>
    <lineage>
        <taxon>Eukaryota</taxon>
        <taxon>Viridiplantae</taxon>
        <taxon>Streptophyta</taxon>
        <taxon>Embryophyta</taxon>
        <taxon>Tracheophyta</taxon>
        <taxon>Spermatophyta</taxon>
        <taxon>Magnoliopsida</taxon>
        <taxon>eudicotyledons</taxon>
        <taxon>Gunneridae</taxon>
        <taxon>Pentapetalae</taxon>
        <taxon>rosids</taxon>
        <taxon>fabids</taxon>
        <taxon>Cucurbitales</taxon>
        <taxon>Cucurbitaceae</taxon>
        <taxon>Benincaseae</taxon>
        <taxon>Cucumis</taxon>
    </lineage>
</organism>
<dbReference type="PANTHER" id="PTHR37984:SF5">
    <property type="entry name" value="PROTEIN NYNRIN-LIKE"/>
    <property type="match status" value="1"/>
</dbReference>
<dbReference type="Gene3D" id="3.30.70.270">
    <property type="match status" value="2"/>
</dbReference>
<evidence type="ECO:0000313" key="1">
    <source>
        <dbReference type="EMBL" id="KAA0046217.1"/>
    </source>
</evidence>
<dbReference type="AlphaFoldDB" id="A0A5A7TWD8"/>
<name>A0A5A7TWD8_CUCMM</name>
<dbReference type="EMBL" id="SSTD01007385">
    <property type="protein sequence ID" value="TYK18979.1"/>
    <property type="molecule type" value="Genomic_DNA"/>
</dbReference>
<comment type="caution">
    <text evidence="1">The sequence shown here is derived from an EMBL/GenBank/DDBJ whole genome shotgun (WGS) entry which is preliminary data.</text>
</comment>
<dbReference type="InterPro" id="IPR050951">
    <property type="entry name" value="Retrovirus_Pol_polyprotein"/>
</dbReference>
<dbReference type="Proteomes" id="UP000321393">
    <property type="component" value="Unassembled WGS sequence"/>
</dbReference>
<dbReference type="Proteomes" id="UP000321947">
    <property type="component" value="Unassembled WGS sequence"/>
</dbReference>
<reference evidence="3 4" key="1">
    <citation type="submission" date="2019-08" db="EMBL/GenBank/DDBJ databases">
        <title>Draft genome sequences of two oriental melons (Cucumis melo L. var makuwa).</title>
        <authorList>
            <person name="Kwon S.-Y."/>
        </authorList>
    </citation>
    <scope>NUCLEOTIDE SEQUENCE [LARGE SCALE GENOMIC DNA]</scope>
    <source>
        <strain evidence="4">cv. Chang Bougi</strain>
        <strain evidence="3">cv. SW 3</strain>
        <tissue evidence="1">Leaf</tissue>
    </source>
</reference>
<dbReference type="SUPFAM" id="SSF56672">
    <property type="entry name" value="DNA/RNA polymerases"/>
    <property type="match status" value="1"/>
</dbReference>
<dbReference type="PANTHER" id="PTHR37984">
    <property type="entry name" value="PROTEIN CBG26694"/>
    <property type="match status" value="1"/>
</dbReference>
<dbReference type="STRING" id="1194695.A0A5A7TWD8"/>
<protein>
    <submittedName>
        <fullName evidence="1 2">Mitochondrial protein</fullName>
    </submittedName>
</protein>
<dbReference type="InterPro" id="IPR043502">
    <property type="entry name" value="DNA/RNA_pol_sf"/>
</dbReference>
<accession>A0A5A7TWD8</accession>